<evidence type="ECO:0000259" key="1">
    <source>
        <dbReference type="Pfam" id="PF02538"/>
    </source>
</evidence>
<gene>
    <name evidence="2" type="ORF">GM51_20655</name>
</gene>
<comment type="caution">
    <text evidence="2">The sequence shown here is derived from an EMBL/GenBank/DDBJ whole genome shotgun (WGS) entry which is preliminary data.</text>
</comment>
<sequence length="574" mass="62151">MIDSITVEVIRHSMLSAANEMARNLCRTAYNTIVYEIHDYGISFHDRDGNCIAEAPGIAIFSGSNDYGVQKSVEFIGRDNLKPGDVYMVNYPYWSAAHTLDVLVFTPIIFEGELIAFASCRVHLLDLKQKDAGYVLDSTDMYQEGIFFPATKIYDQGKVLEDIFNIIRFNSRLPDRTIGDLQAQVSAVHTGDVRMREIAKKYGKQTLLEAMQEINDHGERLSRAAVSRLPKGTWTATDYCDSDGIDLDTKIAMTCSVTVEGDKMVIDWTATDTIAKGPINLPVGGTIAASRLAFKSLTTPDSFICAGNFRNLEIKTKPGTLLHAEPPMPTFTLWTGLLAPEVVTKALSQGIPNVVPACTGGDVCDIMALGVNPRTNQFWLEATNDAVGFGGHAGGDGEDGIMHPTEPGCRNNPVEILESKAPLLIERYSYRQDSAGAGKNRGGVGIERAYKFLAPSNAIVINYKTKSDPWGVNGGNVGVRNRVLVNPGDANEKVVGVSNNEFGVGGKITNLTGGGGGWGNPFEREPERVLQDVIQGYVSLDAAERDYGVKINAATLTVDLALTNGLRSSKNGKS</sequence>
<dbReference type="InterPro" id="IPR003692">
    <property type="entry name" value="Hydantoinase_B"/>
</dbReference>
<name>A0A094PPS9_9ZZZZ</name>
<dbReference type="PANTHER" id="PTHR11365:SF23">
    <property type="entry name" value="HYPOTHETICAL 5-OXOPROLINASE (EUROFUNG)-RELATED"/>
    <property type="match status" value="1"/>
</dbReference>
<protein>
    <submittedName>
        <fullName evidence="2">5-oxoprolinase</fullName>
    </submittedName>
</protein>
<dbReference type="GO" id="GO:0005829">
    <property type="term" value="C:cytosol"/>
    <property type="evidence" value="ECO:0007669"/>
    <property type="project" value="TreeGrafter"/>
</dbReference>
<accession>A0A094PPS9</accession>
<proteinExistence type="predicted"/>
<dbReference type="InterPro" id="IPR045079">
    <property type="entry name" value="Oxoprolinase-like"/>
</dbReference>
<dbReference type="GO" id="GO:0017168">
    <property type="term" value="F:5-oxoprolinase (ATP-hydrolyzing) activity"/>
    <property type="evidence" value="ECO:0007669"/>
    <property type="project" value="TreeGrafter"/>
</dbReference>
<dbReference type="Pfam" id="PF02538">
    <property type="entry name" value="Hydantoinase_B"/>
    <property type="match status" value="1"/>
</dbReference>
<dbReference type="PANTHER" id="PTHR11365">
    <property type="entry name" value="5-OXOPROLINASE RELATED"/>
    <property type="match status" value="1"/>
</dbReference>
<organism evidence="2">
    <name type="scientific">freshwater metagenome</name>
    <dbReference type="NCBI Taxonomy" id="449393"/>
    <lineage>
        <taxon>unclassified sequences</taxon>
        <taxon>metagenomes</taxon>
        <taxon>ecological metagenomes</taxon>
    </lineage>
</organism>
<dbReference type="GO" id="GO:0006749">
    <property type="term" value="P:glutathione metabolic process"/>
    <property type="evidence" value="ECO:0007669"/>
    <property type="project" value="TreeGrafter"/>
</dbReference>
<dbReference type="EMBL" id="JNSL01000201">
    <property type="protein sequence ID" value="KGA13102.1"/>
    <property type="molecule type" value="Genomic_DNA"/>
</dbReference>
<reference evidence="2" key="1">
    <citation type="submission" date="2014-06" db="EMBL/GenBank/DDBJ databases">
        <title>Key roles for freshwater Actinobacteria revealed by deep metagenomic sequencing.</title>
        <authorList>
            <person name="Ghai R."/>
            <person name="Mizuno C.M."/>
            <person name="Picazo A."/>
            <person name="Camacho A."/>
            <person name="Rodriguez-Valera F."/>
        </authorList>
    </citation>
    <scope>NUCLEOTIDE SEQUENCE</scope>
</reference>
<dbReference type="AlphaFoldDB" id="A0A094PPS9"/>
<evidence type="ECO:0000313" key="2">
    <source>
        <dbReference type="EMBL" id="KGA13102.1"/>
    </source>
</evidence>
<feature type="domain" description="Hydantoinase B/oxoprolinase" evidence="1">
    <location>
        <begin position="3"/>
        <end position="521"/>
    </location>
</feature>